<reference evidence="8 9" key="1">
    <citation type="submission" date="2021-04" db="EMBL/GenBank/DDBJ databases">
        <authorList>
            <person name="Bliznina A."/>
        </authorList>
    </citation>
    <scope>NUCLEOTIDE SEQUENCE [LARGE SCALE GENOMIC DNA]</scope>
</reference>
<keyword evidence="2" id="KW-0805">Transcription regulation</keyword>
<comment type="subcellular location">
    <subcellularLocation>
        <location evidence="1">Nucleus</location>
    </subcellularLocation>
</comment>
<gene>
    <name evidence="8" type="ORF">OKIOD_LOCUS6899</name>
</gene>
<feature type="coiled-coil region" evidence="6">
    <location>
        <begin position="96"/>
        <end position="123"/>
    </location>
</feature>
<name>A0ABN7SD46_OIKDI</name>
<evidence type="ECO:0000259" key="7">
    <source>
        <dbReference type="PROSITE" id="PS50888"/>
    </source>
</evidence>
<organism evidence="8 9">
    <name type="scientific">Oikopleura dioica</name>
    <name type="common">Tunicate</name>
    <dbReference type="NCBI Taxonomy" id="34765"/>
    <lineage>
        <taxon>Eukaryota</taxon>
        <taxon>Metazoa</taxon>
        <taxon>Chordata</taxon>
        <taxon>Tunicata</taxon>
        <taxon>Appendicularia</taxon>
        <taxon>Copelata</taxon>
        <taxon>Oikopleuridae</taxon>
        <taxon>Oikopleura</taxon>
    </lineage>
</organism>
<evidence type="ECO:0000256" key="4">
    <source>
        <dbReference type="ARBA" id="ARBA00023163"/>
    </source>
</evidence>
<proteinExistence type="predicted"/>
<dbReference type="PROSITE" id="PS50888">
    <property type="entry name" value="BHLH"/>
    <property type="match status" value="1"/>
</dbReference>
<dbReference type="Pfam" id="PF00010">
    <property type="entry name" value="HLH"/>
    <property type="match status" value="1"/>
</dbReference>
<keyword evidence="6" id="KW-0175">Coiled coil</keyword>
<keyword evidence="3" id="KW-0238">DNA-binding</keyword>
<dbReference type="PANTHER" id="PTHR11793">
    <property type="entry name" value="BASIC HELIX-LOOP-HELIX TRANSCRIPTION FACTOR"/>
    <property type="match status" value="1"/>
</dbReference>
<evidence type="ECO:0000313" key="9">
    <source>
        <dbReference type="Proteomes" id="UP001158576"/>
    </source>
</evidence>
<accession>A0ABN7SD46</accession>
<dbReference type="PANTHER" id="PTHR11793:SF13">
    <property type="entry name" value="PROTEIN DAUGHTERLESS"/>
    <property type="match status" value="1"/>
</dbReference>
<evidence type="ECO:0000256" key="3">
    <source>
        <dbReference type="ARBA" id="ARBA00023125"/>
    </source>
</evidence>
<keyword evidence="9" id="KW-1185">Reference proteome</keyword>
<dbReference type="EMBL" id="OU015569">
    <property type="protein sequence ID" value="CAG5098035.1"/>
    <property type="molecule type" value="Genomic_DNA"/>
</dbReference>
<dbReference type="InterPro" id="IPR011598">
    <property type="entry name" value="bHLH_dom"/>
</dbReference>
<dbReference type="Proteomes" id="UP001158576">
    <property type="component" value="Chromosome XSR"/>
</dbReference>
<keyword evidence="5" id="KW-0539">Nucleus</keyword>
<protein>
    <submittedName>
        <fullName evidence="8">Oidioi.mRNA.OKI2018_I69.XSR.g15341.t1.cds</fullName>
    </submittedName>
</protein>
<dbReference type="InterPro" id="IPR051098">
    <property type="entry name" value="NeuroDiff_E-box_TFs"/>
</dbReference>
<evidence type="ECO:0000256" key="5">
    <source>
        <dbReference type="ARBA" id="ARBA00023242"/>
    </source>
</evidence>
<dbReference type="Gene3D" id="4.10.280.10">
    <property type="entry name" value="Helix-loop-helix DNA-binding domain"/>
    <property type="match status" value="1"/>
</dbReference>
<feature type="domain" description="BHLH" evidence="7">
    <location>
        <begin position="106"/>
        <end position="159"/>
    </location>
</feature>
<evidence type="ECO:0000256" key="1">
    <source>
        <dbReference type="ARBA" id="ARBA00004123"/>
    </source>
</evidence>
<dbReference type="SUPFAM" id="SSF47459">
    <property type="entry name" value="HLH, helix-loop-helix DNA-binding domain"/>
    <property type="match status" value="1"/>
</dbReference>
<evidence type="ECO:0000256" key="6">
    <source>
        <dbReference type="SAM" id="Coils"/>
    </source>
</evidence>
<evidence type="ECO:0000313" key="8">
    <source>
        <dbReference type="EMBL" id="CAG5098035.1"/>
    </source>
</evidence>
<keyword evidence="4" id="KW-0804">Transcription</keyword>
<sequence length="210" mass="24576">MVNISKFGTLGLWRYTCSKLYLGTRLISLRSRESFPYSRVISPPMPMAGPSPCSRGLDGHYSPLQYPENHDEQLKANSNQAPGYCPSSASMKMNIARETRDFREEMRKKANNARERMRVKSMNIEFKKLEQLSRNHVSMEKQPTRLQILRSTKDTILALEAKLRVQFEMEKELRETSPTQKVPIMIRMRRILIRHHRHDERTPIAIMDKT</sequence>
<dbReference type="InterPro" id="IPR036638">
    <property type="entry name" value="HLH_DNA-bd_sf"/>
</dbReference>
<evidence type="ECO:0000256" key="2">
    <source>
        <dbReference type="ARBA" id="ARBA00023015"/>
    </source>
</evidence>